<dbReference type="PROSITE" id="PS51704">
    <property type="entry name" value="GP_PDE"/>
    <property type="match status" value="1"/>
</dbReference>
<dbReference type="Gene3D" id="3.20.20.190">
    <property type="entry name" value="Phosphatidylinositol (PI) phosphodiesterase"/>
    <property type="match status" value="1"/>
</dbReference>
<dbReference type="RefSeq" id="XP_011504543.1">
    <property type="nucleotide sequence ID" value="XM_011506241.1"/>
</dbReference>
<dbReference type="GO" id="GO:0005886">
    <property type="term" value="C:plasma membrane"/>
    <property type="evidence" value="ECO:0007669"/>
    <property type="project" value="TreeGrafter"/>
</dbReference>
<dbReference type="Proteomes" id="UP000695007">
    <property type="component" value="Unplaced"/>
</dbReference>
<dbReference type="PROSITE" id="PS50007">
    <property type="entry name" value="PIPLC_X_DOMAIN"/>
    <property type="match status" value="1"/>
</dbReference>
<proteinExistence type="predicted"/>
<dbReference type="GO" id="GO:0070291">
    <property type="term" value="P:N-acylethanolamine metabolic process"/>
    <property type="evidence" value="ECO:0007669"/>
    <property type="project" value="TreeGrafter"/>
</dbReference>
<evidence type="ECO:0000256" key="1">
    <source>
        <dbReference type="SAM" id="Phobius"/>
    </source>
</evidence>
<reference evidence="4" key="1">
    <citation type="submission" date="2025-08" db="UniProtKB">
        <authorList>
            <consortium name="RefSeq"/>
        </authorList>
    </citation>
    <scope>IDENTIFICATION</scope>
</reference>
<evidence type="ECO:0000313" key="4">
    <source>
        <dbReference type="RefSeq" id="XP_011504543.1"/>
    </source>
</evidence>
<name>A0AAJ6YUE0_9HYME</name>
<dbReference type="InterPro" id="IPR017946">
    <property type="entry name" value="PLC-like_Pdiesterase_TIM-brl"/>
</dbReference>
<gene>
    <name evidence="4" type="primary">LOC105367501</name>
</gene>
<dbReference type="KEGG" id="csol:105367501"/>
<protein>
    <submittedName>
        <fullName evidence="4">Glycerophosphodiester phosphodiesterase 1</fullName>
    </submittedName>
</protein>
<dbReference type="SUPFAM" id="SSF51695">
    <property type="entry name" value="PLC-like phosphodiesterases"/>
    <property type="match status" value="1"/>
</dbReference>
<dbReference type="PANTHER" id="PTHR46320">
    <property type="entry name" value="GLYCEROPHOSPHODIESTER PHOSPHODIESTERASE 1"/>
    <property type="match status" value="1"/>
</dbReference>
<evidence type="ECO:0000259" key="2">
    <source>
        <dbReference type="PROSITE" id="PS51704"/>
    </source>
</evidence>
<dbReference type="GO" id="GO:0006580">
    <property type="term" value="P:ethanolamine metabolic process"/>
    <property type="evidence" value="ECO:0007669"/>
    <property type="project" value="TreeGrafter"/>
</dbReference>
<sequence length="353" mass="40873">MWNCIELIIASSLIWLYLQTACVFLINCIYLTVPWFIWGIIALYLFIMFGARVPPPNIDVVNKVLGIDPIKLNEKYNDNDEEYSMKVVAHRGAGYDYPENSLSAYRYCYQKGCDGIEIDLNLTKDNIAIVFHDSTIDRLTGISGYIRDMTWSELKDYDISANHPLRSKLFPEGAKIALFDEVLKEFLQNDKRMFIDIKVHTNEIIETVLNAFKKHPQLYEKAVISTFNPITVYTIRKRDPGIVAGIAWRPRIFSMNNYNGIDGPYKPRYNNLFKQIGAVIVDIIHKWALENVTYYILGLSFLLLHKDVISLECIRQWNNRGIRIVAWTVNLPTEKIHFAKNLKVTYLTDTLLS</sequence>
<keyword evidence="3" id="KW-1185">Reference proteome</keyword>
<feature type="transmembrane region" description="Helical" evidence="1">
    <location>
        <begin position="7"/>
        <end position="29"/>
    </location>
</feature>
<accession>A0AAJ6YUE0</accession>
<keyword evidence="1" id="KW-1133">Transmembrane helix</keyword>
<organism evidence="3 4">
    <name type="scientific">Ceratosolen solmsi marchali</name>
    <dbReference type="NCBI Taxonomy" id="326594"/>
    <lineage>
        <taxon>Eukaryota</taxon>
        <taxon>Metazoa</taxon>
        <taxon>Ecdysozoa</taxon>
        <taxon>Arthropoda</taxon>
        <taxon>Hexapoda</taxon>
        <taxon>Insecta</taxon>
        <taxon>Pterygota</taxon>
        <taxon>Neoptera</taxon>
        <taxon>Endopterygota</taxon>
        <taxon>Hymenoptera</taxon>
        <taxon>Apocrita</taxon>
        <taxon>Proctotrupomorpha</taxon>
        <taxon>Chalcidoidea</taxon>
        <taxon>Agaonidae</taxon>
        <taxon>Agaoninae</taxon>
        <taxon>Ceratosolen</taxon>
    </lineage>
</organism>
<keyword evidence="1" id="KW-0812">Transmembrane</keyword>
<dbReference type="AlphaFoldDB" id="A0AAJ6YUE0"/>
<dbReference type="GeneID" id="105367501"/>
<dbReference type="PANTHER" id="PTHR46320:SF1">
    <property type="entry name" value="GLYCEROPHOSPHODIESTER PHOSPHODIESTERASE 1"/>
    <property type="match status" value="1"/>
</dbReference>
<dbReference type="InterPro" id="IPR030395">
    <property type="entry name" value="GP_PDE_dom"/>
</dbReference>
<dbReference type="GO" id="GO:0008889">
    <property type="term" value="F:glycerophosphodiester phosphodiesterase activity"/>
    <property type="evidence" value="ECO:0007669"/>
    <property type="project" value="TreeGrafter"/>
</dbReference>
<feature type="domain" description="GP-PDE" evidence="2">
    <location>
        <begin position="85"/>
        <end position="353"/>
    </location>
</feature>
<evidence type="ECO:0000313" key="3">
    <source>
        <dbReference type="Proteomes" id="UP000695007"/>
    </source>
</evidence>
<dbReference type="Pfam" id="PF03009">
    <property type="entry name" value="GDPD"/>
    <property type="match status" value="1"/>
</dbReference>
<keyword evidence="1" id="KW-0472">Membrane</keyword>
<dbReference type="GO" id="GO:0006644">
    <property type="term" value="P:phospholipid metabolic process"/>
    <property type="evidence" value="ECO:0007669"/>
    <property type="project" value="TreeGrafter"/>
</dbReference>